<evidence type="ECO:0000313" key="12">
    <source>
        <dbReference type="EMBL" id="PMD63736.1"/>
    </source>
</evidence>
<dbReference type="GO" id="GO:0005576">
    <property type="term" value="C:extracellular region"/>
    <property type="evidence" value="ECO:0007669"/>
    <property type="project" value="UniProtKB-SubCell"/>
</dbReference>
<dbReference type="SUPFAM" id="SSF52743">
    <property type="entry name" value="Subtilisin-like"/>
    <property type="match status" value="1"/>
</dbReference>
<accession>A0A2J6TL54</accession>
<dbReference type="InterPro" id="IPR036852">
    <property type="entry name" value="Peptidase_S8/S53_dom_sf"/>
</dbReference>
<evidence type="ECO:0000256" key="10">
    <source>
        <dbReference type="SAM" id="SignalP"/>
    </source>
</evidence>
<dbReference type="InParanoid" id="A0A2J6TL54"/>
<dbReference type="GO" id="GO:0004252">
    <property type="term" value="F:serine-type endopeptidase activity"/>
    <property type="evidence" value="ECO:0007669"/>
    <property type="project" value="InterPro"/>
</dbReference>
<dbReference type="GO" id="GO:0006508">
    <property type="term" value="P:proteolysis"/>
    <property type="evidence" value="ECO:0007669"/>
    <property type="project" value="UniProtKB-KW"/>
</dbReference>
<dbReference type="PANTHER" id="PTHR14218:SF39">
    <property type="entry name" value="PEPTIDASE S53 DOMAIN-CONTAINING PROTEIN"/>
    <property type="match status" value="1"/>
</dbReference>
<feature type="domain" description="Peptidase S53" evidence="11">
    <location>
        <begin position="184"/>
        <end position="430"/>
    </location>
</feature>
<sequence length="430" mass="47371">MLGPISLVLLTLAAGALGSPVKTNFVPQKWRQAGKAAGGHVLHLNIGLKQSNFNELERHLYDGSDPDHDRYDQHLSMEDVNDIVTPTAKTSGLVHEWLSQNEIMGLTCSTSQNWISVALPIEVAERLLTTEYHIYEHEDGDRLMRTPEWPLPSKIEFLLSPPQTSPGYTLPSNASISKACNVSSVTPKHFMNLYSTLVYDPKVPGLTQVGFNKSLGEIPIRPDTAKFFAEYRPPAVDAAYNFKQISIANGLAAEGTSREVNPDAQAITGISDPTPVISYSTGGSSPFTSDINTPDNTNEPYLVWLNYALSQANVPQLISRSYGYDVQTVPQEYAQRVCKQMAPGARGVSILFASGDRGFESEFVVFRPGYLGADGNYQEIYSSGGRSSNYFKRLLYQEKVVSAHVQNLDGLYDGWYNRDGRTYPDISAQG</sequence>
<evidence type="ECO:0000259" key="11">
    <source>
        <dbReference type="PROSITE" id="PS51695"/>
    </source>
</evidence>
<reference evidence="12 13" key="1">
    <citation type="submission" date="2016-04" db="EMBL/GenBank/DDBJ databases">
        <title>A degradative enzymes factory behind the ericoid mycorrhizal symbiosis.</title>
        <authorList>
            <consortium name="DOE Joint Genome Institute"/>
            <person name="Martino E."/>
            <person name="Morin E."/>
            <person name="Grelet G."/>
            <person name="Kuo A."/>
            <person name="Kohler A."/>
            <person name="Daghino S."/>
            <person name="Barry K."/>
            <person name="Choi C."/>
            <person name="Cichocki N."/>
            <person name="Clum A."/>
            <person name="Copeland A."/>
            <person name="Hainaut M."/>
            <person name="Haridas S."/>
            <person name="Labutti K."/>
            <person name="Lindquist E."/>
            <person name="Lipzen A."/>
            <person name="Khouja H.-R."/>
            <person name="Murat C."/>
            <person name="Ohm R."/>
            <person name="Olson A."/>
            <person name="Spatafora J."/>
            <person name="Veneault-Fourrey C."/>
            <person name="Henrissat B."/>
            <person name="Grigoriev I."/>
            <person name="Martin F."/>
            <person name="Perotto S."/>
        </authorList>
    </citation>
    <scope>NUCLEOTIDE SEQUENCE [LARGE SCALE GENOMIC DNA]</scope>
    <source>
        <strain evidence="12 13">E</strain>
    </source>
</reference>
<dbReference type="GO" id="GO:0008240">
    <property type="term" value="F:tripeptidyl-peptidase activity"/>
    <property type="evidence" value="ECO:0007669"/>
    <property type="project" value="TreeGrafter"/>
</dbReference>
<evidence type="ECO:0000256" key="2">
    <source>
        <dbReference type="ARBA" id="ARBA00004239"/>
    </source>
</evidence>
<gene>
    <name evidence="12" type="ORF">K444DRAFT_661139</name>
</gene>
<dbReference type="CDD" id="cd11377">
    <property type="entry name" value="Pro-peptidase_S53"/>
    <property type="match status" value="1"/>
</dbReference>
<dbReference type="STRING" id="1095630.A0A2J6TL54"/>
<keyword evidence="5" id="KW-0378">Hydrolase</keyword>
<dbReference type="PANTHER" id="PTHR14218">
    <property type="entry name" value="PROTEASE S8 TRIPEPTIDYL PEPTIDASE I CLN2"/>
    <property type="match status" value="1"/>
</dbReference>
<comment type="caution">
    <text evidence="9">Lacks conserved residue(s) required for the propagation of feature annotation.</text>
</comment>
<comment type="subcellular location">
    <subcellularLocation>
        <location evidence="2">Secreted</location>
        <location evidence="2">Extracellular space</location>
    </subcellularLocation>
</comment>
<keyword evidence="8" id="KW-0865">Zymogen</keyword>
<evidence type="ECO:0000256" key="1">
    <source>
        <dbReference type="ARBA" id="ARBA00001913"/>
    </source>
</evidence>
<keyword evidence="10" id="KW-0732">Signal</keyword>
<dbReference type="Gene3D" id="3.40.50.200">
    <property type="entry name" value="Peptidase S8/S53 domain"/>
    <property type="match status" value="1"/>
</dbReference>
<dbReference type="EMBL" id="KZ613780">
    <property type="protein sequence ID" value="PMD63736.1"/>
    <property type="molecule type" value="Genomic_DNA"/>
</dbReference>
<dbReference type="GeneID" id="36594623"/>
<keyword evidence="4" id="KW-0479">Metal-binding</keyword>
<proteinExistence type="predicted"/>
<keyword evidence="7" id="KW-0106">Calcium</keyword>
<dbReference type="Pfam" id="PF09286">
    <property type="entry name" value="Pro-kuma_activ"/>
    <property type="match status" value="1"/>
</dbReference>
<dbReference type="SUPFAM" id="SSF54897">
    <property type="entry name" value="Protease propeptides/inhibitors"/>
    <property type="match status" value="1"/>
</dbReference>
<feature type="signal peptide" evidence="10">
    <location>
        <begin position="1"/>
        <end position="18"/>
    </location>
</feature>
<dbReference type="OrthoDB" id="409122at2759"/>
<evidence type="ECO:0000256" key="7">
    <source>
        <dbReference type="ARBA" id="ARBA00022837"/>
    </source>
</evidence>
<dbReference type="InterPro" id="IPR015366">
    <property type="entry name" value="S53_propep"/>
</dbReference>
<keyword evidence="13" id="KW-1185">Reference proteome</keyword>
<comment type="cofactor">
    <cofactor evidence="1">
        <name>Ca(2+)</name>
        <dbReference type="ChEBI" id="CHEBI:29108"/>
    </cofactor>
</comment>
<dbReference type="Proteomes" id="UP000235371">
    <property type="component" value="Unassembled WGS sequence"/>
</dbReference>
<evidence type="ECO:0000256" key="6">
    <source>
        <dbReference type="ARBA" id="ARBA00022825"/>
    </source>
</evidence>
<dbReference type="InterPro" id="IPR030400">
    <property type="entry name" value="Sedolisin_dom"/>
</dbReference>
<evidence type="ECO:0000256" key="5">
    <source>
        <dbReference type="ARBA" id="ARBA00022801"/>
    </source>
</evidence>
<evidence type="ECO:0000313" key="13">
    <source>
        <dbReference type="Proteomes" id="UP000235371"/>
    </source>
</evidence>
<dbReference type="InterPro" id="IPR050819">
    <property type="entry name" value="Tripeptidyl-peptidase_I"/>
</dbReference>
<dbReference type="GO" id="GO:0046872">
    <property type="term" value="F:metal ion binding"/>
    <property type="evidence" value="ECO:0007669"/>
    <property type="project" value="UniProtKB-KW"/>
</dbReference>
<name>A0A2J6TL54_9HELO</name>
<feature type="chain" id="PRO_5014337224" description="Peptidase S53 domain-containing protein" evidence="10">
    <location>
        <begin position="19"/>
        <end position="430"/>
    </location>
</feature>
<evidence type="ECO:0000256" key="8">
    <source>
        <dbReference type="ARBA" id="ARBA00023145"/>
    </source>
</evidence>
<keyword evidence="6" id="KW-0720">Serine protease</keyword>
<evidence type="ECO:0000256" key="4">
    <source>
        <dbReference type="ARBA" id="ARBA00022723"/>
    </source>
</evidence>
<keyword evidence="3" id="KW-0645">Protease</keyword>
<organism evidence="12 13">
    <name type="scientific">Hyaloscypha bicolor E</name>
    <dbReference type="NCBI Taxonomy" id="1095630"/>
    <lineage>
        <taxon>Eukaryota</taxon>
        <taxon>Fungi</taxon>
        <taxon>Dikarya</taxon>
        <taxon>Ascomycota</taxon>
        <taxon>Pezizomycotina</taxon>
        <taxon>Leotiomycetes</taxon>
        <taxon>Helotiales</taxon>
        <taxon>Hyaloscyphaceae</taxon>
        <taxon>Hyaloscypha</taxon>
        <taxon>Hyaloscypha bicolor</taxon>
    </lineage>
</organism>
<protein>
    <recommendedName>
        <fullName evidence="11">Peptidase S53 domain-containing protein</fullName>
    </recommendedName>
</protein>
<dbReference type="AlphaFoldDB" id="A0A2J6TL54"/>
<dbReference type="RefSeq" id="XP_024740640.1">
    <property type="nucleotide sequence ID" value="XM_024886546.1"/>
</dbReference>
<evidence type="ECO:0000256" key="3">
    <source>
        <dbReference type="ARBA" id="ARBA00022670"/>
    </source>
</evidence>
<dbReference type="SMART" id="SM00944">
    <property type="entry name" value="Pro-kuma_activ"/>
    <property type="match status" value="1"/>
</dbReference>
<dbReference type="PROSITE" id="PS51695">
    <property type="entry name" value="SEDOLISIN"/>
    <property type="match status" value="1"/>
</dbReference>
<evidence type="ECO:0000256" key="9">
    <source>
        <dbReference type="PROSITE-ProRule" id="PRU01032"/>
    </source>
</evidence>